<dbReference type="EMBL" id="JARJCN010000067">
    <property type="protein sequence ID" value="KAJ7078323.1"/>
    <property type="molecule type" value="Genomic_DNA"/>
</dbReference>
<keyword evidence="3" id="KW-1185">Reference proteome</keyword>
<dbReference type="Proteomes" id="UP001222325">
    <property type="component" value="Unassembled WGS sequence"/>
</dbReference>
<comment type="caution">
    <text evidence="2">The sequence shown here is derived from an EMBL/GenBank/DDBJ whole genome shotgun (WGS) entry which is preliminary data.</text>
</comment>
<keyword evidence="1" id="KW-1133">Transmembrane helix</keyword>
<reference evidence="2" key="1">
    <citation type="submission" date="2023-03" db="EMBL/GenBank/DDBJ databases">
        <title>Massive genome expansion in bonnet fungi (Mycena s.s.) driven by repeated elements and novel gene families across ecological guilds.</title>
        <authorList>
            <consortium name="Lawrence Berkeley National Laboratory"/>
            <person name="Harder C.B."/>
            <person name="Miyauchi S."/>
            <person name="Viragh M."/>
            <person name="Kuo A."/>
            <person name="Thoen E."/>
            <person name="Andreopoulos B."/>
            <person name="Lu D."/>
            <person name="Skrede I."/>
            <person name="Drula E."/>
            <person name="Henrissat B."/>
            <person name="Morin E."/>
            <person name="Kohler A."/>
            <person name="Barry K."/>
            <person name="LaButti K."/>
            <person name="Morin E."/>
            <person name="Salamov A."/>
            <person name="Lipzen A."/>
            <person name="Mereny Z."/>
            <person name="Hegedus B."/>
            <person name="Baldrian P."/>
            <person name="Stursova M."/>
            <person name="Weitz H."/>
            <person name="Taylor A."/>
            <person name="Grigoriev I.V."/>
            <person name="Nagy L.G."/>
            <person name="Martin F."/>
            <person name="Kauserud H."/>
        </authorList>
    </citation>
    <scope>NUCLEOTIDE SEQUENCE</scope>
    <source>
        <strain evidence="2">CBHHK173m</strain>
    </source>
</reference>
<evidence type="ECO:0000256" key="1">
    <source>
        <dbReference type="SAM" id="Phobius"/>
    </source>
</evidence>
<keyword evidence="1" id="KW-0472">Membrane</keyword>
<accession>A0AAD6TX27</accession>
<feature type="transmembrane region" description="Helical" evidence="1">
    <location>
        <begin position="371"/>
        <end position="395"/>
    </location>
</feature>
<organism evidence="2 3">
    <name type="scientific">Mycena belliarum</name>
    <dbReference type="NCBI Taxonomy" id="1033014"/>
    <lineage>
        <taxon>Eukaryota</taxon>
        <taxon>Fungi</taxon>
        <taxon>Dikarya</taxon>
        <taxon>Basidiomycota</taxon>
        <taxon>Agaricomycotina</taxon>
        <taxon>Agaricomycetes</taxon>
        <taxon>Agaricomycetidae</taxon>
        <taxon>Agaricales</taxon>
        <taxon>Marasmiineae</taxon>
        <taxon>Mycenaceae</taxon>
        <taxon>Mycena</taxon>
    </lineage>
</organism>
<name>A0AAD6TX27_9AGAR</name>
<sequence>LSLYSHASFPPRPEYLPLRWSAQVHPEGQLYFYCDGPLRVVTEAYLYHPKTLENVCIWIDHIQDLLSGAKTAISGDIELFIKLEGEDCAYYFVDHSTRTQFWLENSNTEELDLLPVISMSQLRILLEELYWIHVEHFPMHLASLPDQALEEIIGIFSHGLCDQMTSRVSTFLYTAKDCEAFIGILQGCRGTQHSTTALEHHRQAISSRPSDLLTSSQDHNRYITHYGQEHARLSRDQSILYDPTQKHRWISAVMAALTFTTSNTHLARLDDVFVDSIVYSDRWKCLVTDSLRQWKAAEYGTLSGLLLHLPFLLLPSQSPILLTISVTLFGSALASSIILSHKYEPMQGLSATDAMYYLDAIQSSAFKFQPLALAFSLPKALQLWGFLVLLANYVLVVGTRFGFGAGLAVTGVALYSVLLICCTISEAFHNSLEKVGAGFRSTNEDSEAVSMV</sequence>
<feature type="transmembrane region" description="Helical" evidence="1">
    <location>
        <begin position="401"/>
        <end position="424"/>
    </location>
</feature>
<dbReference type="AlphaFoldDB" id="A0AAD6TX27"/>
<evidence type="ECO:0000313" key="3">
    <source>
        <dbReference type="Proteomes" id="UP001222325"/>
    </source>
</evidence>
<protein>
    <submittedName>
        <fullName evidence="2">Uncharacterized protein</fullName>
    </submittedName>
</protein>
<keyword evidence="1" id="KW-0812">Transmembrane</keyword>
<proteinExistence type="predicted"/>
<gene>
    <name evidence="2" type="ORF">B0H15DRAFT_1001402</name>
</gene>
<evidence type="ECO:0000313" key="2">
    <source>
        <dbReference type="EMBL" id="KAJ7078323.1"/>
    </source>
</evidence>
<feature type="non-terminal residue" evidence="2">
    <location>
        <position position="1"/>
    </location>
</feature>